<keyword evidence="2" id="KW-1003">Cell membrane</keyword>
<evidence type="ECO:0000256" key="4">
    <source>
        <dbReference type="ARBA" id="ARBA00022741"/>
    </source>
</evidence>
<comment type="caution">
    <text evidence="9">The sequence shown here is derived from an EMBL/GenBank/DDBJ whole genome shotgun (WGS) entry which is preliminary data.</text>
</comment>
<protein>
    <submittedName>
        <fullName evidence="9">ABC transporter</fullName>
    </submittedName>
</protein>
<keyword evidence="4" id="KW-0547">Nucleotide-binding</keyword>
<accession>A0A2T1K612</accession>
<dbReference type="InterPro" id="IPR003593">
    <property type="entry name" value="AAA+_ATPase"/>
</dbReference>
<gene>
    <name evidence="9" type="ORF">C7H09_14720</name>
</gene>
<feature type="domain" description="ABC transporter" evidence="8">
    <location>
        <begin position="2"/>
        <end position="204"/>
    </location>
</feature>
<evidence type="ECO:0000256" key="6">
    <source>
        <dbReference type="ARBA" id="ARBA00022967"/>
    </source>
</evidence>
<evidence type="ECO:0000256" key="5">
    <source>
        <dbReference type="ARBA" id="ARBA00022840"/>
    </source>
</evidence>
<reference evidence="9 10" key="1">
    <citation type="submission" date="2018-03" db="EMBL/GenBank/DDBJ databases">
        <title>Marinobacter brunus sp. nov., a marine bacterium of Gamma-proteobacteria isolated from the surface seawater of the South China Sea.</title>
        <authorList>
            <person name="Cheng H."/>
            <person name="Wu Y.-H."/>
            <person name="Xamxidin M."/>
            <person name="Xu X.-W."/>
        </authorList>
    </citation>
    <scope>NUCLEOTIDE SEQUENCE [LARGE SCALE GENOMIC DNA]</scope>
    <source>
        <strain evidence="9 10">NH169-3</strain>
    </source>
</reference>
<evidence type="ECO:0000256" key="3">
    <source>
        <dbReference type="ARBA" id="ARBA00022519"/>
    </source>
</evidence>
<dbReference type="GO" id="GO:0016887">
    <property type="term" value="F:ATP hydrolysis activity"/>
    <property type="evidence" value="ECO:0007669"/>
    <property type="project" value="InterPro"/>
</dbReference>
<keyword evidence="5" id="KW-0067">ATP-binding</keyword>
<dbReference type="OrthoDB" id="9802264at2"/>
<dbReference type="RefSeq" id="WP_106763994.1">
    <property type="nucleotide sequence ID" value="NZ_PXNP01000101.1"/>
</dbReference>
<keyword evidence="7" id="KW-0472">Membrane</keyword>
<keyword evidence="1" id="KW-0813">Transport</keyword>
<proteinExistence type="predicted"/>
<dbReference type="InterPro" id="IPR027417">
    <property type="entry name" value="P-loop_NTPase"/>
</dbReference>
<evidence type="ECO:0000256" key="7">
    <source>
        <dbReference type="ARBA" id="ARBA00023136"/>
    </source>
</evidence>
<keyword evidence="3" id="KW-0997">Cell inner membrane</keyword>
<dbReference type="AlphaFoldDB" id="A0A2T1K612"/>
<dbReference type="Gene3D" id="3.40.50.300">
    <property type="entry name" value="P-loop containing nucleotide triphosphate hydrolases"/>
    <property type="match status" value="1"/>
</dbReference>
<evidence type="ECO:0000313" key="9">
    <source>
        <dbReference type="EMBL" id="PSF05478.1"/>
    </source>
</evidence>
<dbReference type="SUPFAM" id="SSF52540">
    <property type="entry name" value="P-loop containing nucleoside triphosphate hydrolases"/>
    <property type="match status" value="1"/>
</dbReference>
<evidence type="ECO:0000256" key="1">
    <source>
        <dbReference type="ARBA" id="ARBA00022448"/>
    </source>
</evidence>
<dbReference type="InterPro" id="IPR003439">
    <property type="entry name" value="ABC_transporter-like_ATP-bd"/>
</dbReference>
<keyword evidence="10" id="KW-1185">Reference proteome</keyword>
<dbReference type="PANTHER" id="PTHR42781">
    <property type="entry name" value="SPERMIDINE/PUTRESCINE IMPORT ATP-BINDING PROTEIN POTA"/>
    <property type="match status" value="1"/>
</dbReference>
<organism evidence="9 10">
    <name type="scientific">Marinobacter fuscus</name>
    <dbReference type="NCBI Taxonomy" id="2109942"/>
    <lineage>
        <taxon>Bacteria</taxon>
        <taxon>Pseudomonadati</taxon>
        <taxon>Pseudomonadota</taxon>
        <taxon>Gammaproteobacteria</taxon>
        <taxon>Pseudomonadales</taxon>
        <taxon>Marinobacteraceae</taxon>
        <taxon>Marinobacter</taxon>
    </lineage>
</organism>
<sequence length="204" mass="22899">MLEIDRLEFRYPEQTTPWHFHFQVEAGECLAIQGPSGSGKSTLLSLIAGFLQPEAGRVLWQGQPIHKTKPWQRPITSVFQEHNLFEHLDVLTNIGLGIHPGVKLAAADQQRIDSALAKAGLDGFGNRMPGELSGGQRQRVALLRAILRQQPILLLDEPMTGLDMDTRQVLYAMLNDEKARGATLLLVSHDEEDRRTLADRHWNL</sequence>
<dbReference type="EMBL" id="PXNP01000101">
    <property type="protein sequence ID" value="PSF05478.1"/>
    <property type="molecule type" value="Genomic_DNA"/>
</dbReference>
<name>A0A2T1K612_9GAMM</name>
<keyword evidence="6" id="KW-1278">Translocase</keyword>
<dbReference type="PANTHER" id="PTHR42781:SF1">
    <property type="entry name" value="THIAMINE IMPORT ATP-BINDING PROTEIN THIQ"/>
    <property type="match status" value="1"/>
</dbReference>
<dbReference type="Pfam" id="PF00005">
    <property type="entry name" value="ABC_tran"/>
    <property type="match status" value="1"/>
</dbReference>
<dbReference type="GO" id="GO:0005524">
    <property type="term" value="F:ATP binding"/>
    <property type="evidence" value="ECO:0007669"/>
    <property type="project" value="UniProtKB-KW"/>
</dbReference>
<dbReference type="InterPro" id="IPR017871">
    <property type="entry name" value="ABC_transporter-like_CS"/>
</dbReference>
<dbReference type="PROSITE" id="PS00211">
    <property type="entry name" value="ABC_TRANSPORTER_1"/>
    <property type="match status" value="1"/>
</dbReference>
<evidence type="ECO:0000256" key="2">
    <source>
        <dbReference type="ARBA" id="ARBA00022475"/>
    </source>
</evidence>
<dbReference type="SMART" id="SM00382">
    <property type="entry name" value="AAA"/>
    <property type="match status" value="1"/>
</dbReference>
<dbReference type="Proteomes" id="UP000239866">
    <property type="component" value="Unassembled WGS sequence"/>
</dbReference>
<evidence type="ECO:0000313" key="10">
    <source>
        <dbReference type="Proteomes" id="UP000239866"/>
    </source>
</evidence>
<dbReference type="PROSITE" id="PS50893">
    <property type="entry name" value="ABC_TRANSPORTER_2"/>
    <property type="match status" value="1"/>
</dbReference>
<evidence type="ECO:0000259" key="8">
    <source>
        <dbReference type="PROSITE" id="PS50893"/>
    </source>
</evidence>
<dbReference type="InterPro" id="IPR050093">
    <property type="entry name" value="ABC_SmlMolc_Importer"/>
</dbReference>